<evidence type="ECO:0000313" key="2">
    <source>
        <dbReference type="Proteomes" id="UP001056120"/>
    </source>
</evidence>
<gene>
    <name evidence="1" type="ORF">L1987_10190</name>
</gene>
<comment type="caution">
    <text evidence="1">The sequence shown here is derived from an EMBL/GenBank/DDBJ whole genome shotgun (WGS) entry which is preliminary data.</text>
</comment>
<evidence type="ECO:0000313" key="1">
    <source>
        <dbReference type="EMBL" id="KAI3822596.1"/>
    </source>
</evidence>
<dbReference type="EMBL" id="CM042020">
    <property type="protein sequence ID" value="KAI3822596.1"/>
    <property type="molecule type" value="Genomic_DNA"/>
</dbReference>
<keyword evidence="2" id="KW-1185">Reference proteome</keyword>
<reference evidence="1 2" key="2">
    <citation type="journal article" date="2022" name="Mol. Ecol. Resour.">
        <title>The genomes of chicory, endive, great burdock and yacon provide insights into Asteraceae paleo-polyploidization history and plant inulin production.</title>
        <authorList>
            <person name="Fan W."/>
            <person name="Wang S."/>
            <person name="Wang H."/>
            <person name="Wang A."/>
            <person name="Jiang F."/>
            <person name="Liu H."/>
            <person name="Zhao H."/>
            <person name="Xu D."/>
            <person name="Zhang Y."/>
        </authorList>
    </citation>
    <scope>NUCLEOTIDE SEQUENCE [LARGE SCALE GENOMIC DNA]</scope>
    <source>
        <strain evidence="2">cv. Yunnan</strain>
        <tissue evidence="1">Leaves</tissue>
    </source>
</reference>
<accession>A0ACB9JRD7</accession>
<reference evidence="2" key="1">
    <citation type="journal article" date="2022" name="Mol. Ecol. Resour.">
        <title>The genomes of chicory, endive, great burdock and yacon provide insights into Asteraceae palaeo-polyploidization history and plant inulin production.</title>
        <authorList>
            <person name="Fan W."/>
            <person name="Wang S."/>
            <person name="Wang H."/>
            <person name="Wang A."/>
            <person name="Jiang F."/>
            <person name="Liu H."/>
            <person name="Zhao H."/>
            <person name="Xu D."/>
            <person name="Zhang Y."/>
        </authorList>
    </citation>
    <scope>NUCLEOTIDE SEQUENCE [LARGE SCALE GENOMIC DNA]</scope>
    <source>
        <strain evidence="2">cv. Yunnan</strain>
    </source>
</reference>
<proteinExistence type="predicted"/>
<name>A0ACB9JRD7_9ASTR</name>
<protein>
    <submittedName>
        <fullName evidence="1">Uncharacterized protein</fullName>
    </submittedName>
</protein>
<dbReference type="Proteomes" id="UP001056120">
    <property type="component" value="Linkage Group LG03"/>
</dbReference>
<sequence length="160" mass="18332">MAATNSGHRHHHNHPPKFVVTDRGTYPTDDEDSDDFESWNTNKTEDEHQEKAISKPTVTKRKLPRKTHRRHEKTVPVAGKSLPVNIPEWSKILRDSDTLRSSNGDDVDGGDDEWLPPHEYLARIRSASLSVHEGVGRTLKGRDLRRLRNAIWKQTGFELD</sequence>
<organism evidence="1 2">
    <name type="scientific">Smallanthus sonchifolius</name>
    <dbReference type="NCBI Taxonomy" id="185202"/>
    <lineage>
        <taxon>Eukaryota</taxon>
        <taxon>Viridiplantae</taxon>
        <taxon>Streptophyta</taxon>
        <taxon>Embryophyta</taxon>
        <taxon>Tracheophyta</taxon>
        <taxon>Spermatophyta</taxon>
        <taxon>Magnoliopsida</taxon>
        <taxon>eudicotyledons</taxon>
        <taxon>Gunneridae</taxon>
        <taxon>Pentapetalae</taxon>
        <taxon>asterids</taxon>
        <taxon>campanulids</taxon>
        <taxon>Asterales</taxon>
        <taxon>Asteraceae</taxon>
        <taxon>Asteroideae</taxon>
        <taxon>Heliantheae alliance</taxon>
        <taxon>Millerieae</taxon>
        <taxon>Smallanthus</taxon>
    </lineage>
</organism>